<dbReference type="Gene3D" id="6.10.140.1750">
    <property type="match status" value="1"/>
</dbReference>
<reference evidence="12" key="2">
    <citation type="submission" date="2025-09" db="UniProtKB">
        <authorList>
            <consortium name="Ensembl"/>
        </authorList>
    </citation>
    <scope>IDENTIFICATION</scope>
</reference>
<evidence type="ECO:0000256" key="2">
    <source>
        <dbReference type="ARBA" id="ARBA00011844"/>
    </source>
</evidence>
<comment type="similarity">
    <text evidence="1 10">Belongs to the phosphatase and actin regulator family.</text>
</comment>
<evidence type="ECO:0000256" key="6">
    <source>
        <dbReference type="ARBA" id="ARBA00022902"/>
    </source>
</evidence>
<evidence type="ECO:0000256" key="1">
    <source>
        <dbReference type="ARBA" id="ARBA00009795"/>
    </source>
</evidence>
<dbReference type="GO" id="GO:0072542">
    <property type="term" value="F:protein phosphatase activator activity"/>
    <property type="evidence" value="ECO:0007669"/>
    <property type="project" value="UniProtKB-UniRule"/>
</dbReference>
<evidence type="ECO:0000256" key="5">
    <source>
        <dbReference type="ARBA" id="ARBA00022737"/>
    </source>
</evidence>
<proteinExistence type="inferred from homology"/>
<dbReference type="GO" id="GO:0001843">
    <property type="term" value="P:neural tube closure"/>
    <property type="evidence" value="ECO:0007669"/>
    <property type="project" value="UniProtKB-UniRule"/>
</dbReference>
<feature type="compositionally biased region" description="Low complexity" evidence="11">
    <location>
        <begin position="771"/>
        <end position="782"/>
    </location>
</feature>
<dbReference type="GO" id="GO:0048484">
    <property type="term" value="P:enteric nervous system development"/>
    <property type="evidence" value="ECO:0007669"/>
    <property type="project" value="UniProtKB-UniRule"/>
</dbReference>
<feature type="compositionally biased region" description="Basic and acidic residues" evidence="11">
    <location>
        <begin position="461"/>
        <end position="499"/>
    </location>
</feature>
<dbReference type="Ensembl" id="ENSNFUT00015033211.1">
    <property type="protein sequence ID" value="ENSNFUP00015031778.1"/>
    <property type="gene ID" value="ENSNFUG00015015558.1"/>
</dbReference>
<feature type="compositionally biased region" description="Pro residues" evidence="11">
    <location>
        <begin position="804"/>
        <end position="815"/>
    </location>
</feature>
<keyword evidence="8 10" id="KW-0966">Cell projection</keyword>
<dbReference type="GO" id="GO:2001045">
    <property type="term" value="P:negative regulation of integrin-mediated signaling pathway"/>
    <property type="evidence" value="ECO:0007669"/>
    <property type="project" value="UniProtKB-UniRule"/>
</dbReference>
<dbReference type="PANTHER" id="PTHR12751:SF4">
    <property type="entry name" value="PHOSPHATASE AND ACTIN REGULATOR 4"/>
    <property type="match status" value="1"/>
</dbReference>
<dbReference type="PANTHER" id="PTHR12751">
    <property type="entry name" value="PHOSPHATASE AND ACTIN REGULATOR PHACTR"/>
    <property type="match status" value="1"/>
</dbReference>
<dbReference type="GO" id="GO:0061386">
    <property type="term" value="P:closure of optic fissure"/>
    <property type="evidence" value="ECO:0007669"/>
    <property type="project" value="UniProtKB-UniRule"/>
</dbReference>
<dbReference type="GO" id="GO:0051726">
    <property type="term" value="P:regulation of cell cycle"/>
    <property type="evidence" value="ECO:0007669"/>
    <property type="project" value="UniProtKB-UniRule"/>
</dbReference>
<keyword evidence="7 10" id="KW-0009">Actin-binding</keyword>
<feature type="region of interest" description="Disordered" evidence="11">
    <location>
        <begin position="123"/>
        <end position="444"/>
    </location>
</feature>
<evidence type="ECO:0000256" key="4">
    <source>
        <dbReference type="ARBA" id="ARBA00022490"/>
    </source>
</evidence>
<keyword evidence="5" id="KW-0677">Repeat</keyword>
<dbReference type="InterPro" id="IPR004018">
    <property type="entry name" value="RPEL_repeat"/>
</dbReference>
<feature type="compositionally biased region" description="Basic and acidic residues" evidence="11">
    <location>
        <begin position="539"/>
        <end position="548"/>
    </location>
</feature>
<name>A0A8C6MGE1_NOTFU</name>
<evidence type="ECO:0000256" key="10">
    <source>
        <dbReference type="RuleBase" id="RU367131"/>
    </source>
</evidence>
<feature type="compositionally biased region" description="Polar residues" evidence="11">
    <location>
        <begin position="666"/>
        <end position="680"/>
    </location>
</feature>
<keyword evidence="3 10" id="KW-0217">Developmental protein</keyword>
<evidence type="ECO:0000256" key="8">
    <source>
        <dbReference type="ARBA" id="ARBA00023273"/>
    </source>
</evidence>
<dbReference type="GO" id="GO:0007266">
    <property type="term" value="P:Rho protein signal transduction"/>
    <property type="evidence" value="ECO:0007669"/>
    <property type="project" value="UniProtKB-UniRule"/>
</dbReference>
<protein>
    <recommendedName>
        <fullName evidence="10">Phosphatase and actin regulator 4</fullName>
    </recommendedName>
</protein>
<feature type="compositionally biased region" description="Low complexity" evidence="11">
    <location>
        <begin position="589"/>
        <end position="617"/>
    </location>
</feature>
<feature type="region of interest" description="Disordered" evidence="11">
    <location>
        <begin position="1"/>
        <end position="33"/>
    </location>
</feature>
<dbReference type="SMART" id="SM00707">
    <property type="entry name" value="RPEL"/>
    <property type="match status" value="3"/>
</dbReference>
<keyword evidence="6 10" id="KW-0524">Neurogenesis</keyword>
<feature type="repeat" description="RPEL" evidence="9">
    <location>
        <begin position="1042"/>
        <end position="1067"/>
    </location>
</feature>
<feature type="compositionally biased region" description="Basic and acidic residues" evidence="11">
    <location>
        <begin position="187"/>
        <end position="444"/>
    </location>
</feature>
<dbReference type="GO" id="GO:0001755">
    <property type="term" value="P:neural crest cell migration"/>
    <property type="evidence" value="ECO:0007669"/>
    <property type="project" value="UniProtKB-UniRule"/>
</dbReference>
<evidence type="ECO:0000256" key="3">
    <source>
        <dbReference type="ARBA" id="ARBA00022473"/>
    </source>
</evidence>
<dbReference type="PROSITE" id="PS51073">
    <property type="entry name" value="RPEL"/>
    <property type="match status" value="3"/>
</dbReference>
<feature type="region of interest" description="Disordered" evidence="11">
    <location>
        <begin position="730"/>
        <end position="847"/>
    </location>
</feature>
<evidence type="ECO:0000256" key="9">
    <source>
        <dbReference type="PROSITE-ProRule" id="PRU00401"/>
    </source>
</evidence>
<keyword evidence="13" id="KW-1185">Reference proteome</keyword>
<feature type="region of interest" description="Disordered" evidence="11">
    <location>
        <begin position="921"/>
        <end position="993"/>
    </location>
</feature>
<reference evidence="12" key="1">
    <citation type="submission" date="2025-08" db="UniProtKB">
        <authorList>
            <consortium name="Ensembl"/>
        </authorList>
    </citation>
    <scope>IDENTIFICATION</scope>
</reference>
<keyword evidence="4 10" id="KW-0963">Cytoplasm</keyword>
<feature type="compositionally biased region" description="Basic and acidic residues" evidence="11">
    <location>
        <begin position="130"/>
        <end position="176"/>
    </location>
</feature>
<feature type="repeat" description="RPEL" evidence="9">
    <location>
        <begin position="57"/>
        <end position="82"/>
    </location>
</feature>
<dbReference type="GO" id="GO:0005737">
    <property type="term" value="C:cytoplasm"/>
    <property type="evidence" value="ECO:0007669"/>
    <property type="project" value="UniProtKB-SubCell"/>
</dbReference>
<feature type="region of interest" description="Disordered" evidence="11">
    <location>
        <begin position="638"/>
        <end position="680"/>
    </location>
</feature>
<feature type="compositionally biased region" description="Pro residues" evidence="11">
    <location>
        <begin position="645"/>
        <end position="665"/>
    </location>
</feature>
<evidence type="ECO:0000313" key="12">
    <source>
        <dbReference type="Ensembl" id="ENSNFUP00015031778.1"/>
    </source>
</evidence>
<organism evidence="12 13">
    <name type="scientific">Nothobranchius furzeri</name>
    <name type="common">Turquoise killifish</name>
    <dbReference type="NCBI Taxonomy" id="105023"/>
    <lineage>
        <taxon>Eukaryota</taxon>
        <taxon>Metazoa</taxon>
        <taxon>Chordata</taxon>
        <taxon>Craniata</taxon>
        <taxon>Vertebrata</taxon>
        <taxon>Euteleostomi</taxon>
        <taxon>Actinopterygii</taxon>
        <taxon>Neopterygii</taxon>
        <taxon>Teleostei</taxon>
        <taxon>Neoteleostei</taxon>
        <taxon>Acanthomorphata</taxon>
        <taxon>Ovalentaria</taxon>
        <taxon>Atherinomorphae</taxon>
        <taxon>Cyprinodontiformes</taxon>
        <taxon>Nothobranchiidae</taxon>
        <taxon>Nothobranchius</taxon>
    </lineage>
</organism>
<dbReference type="GO" id="GO:0030036">
    <property type="term" value="P:actin cytoskeleton organization"/>
    <property type="evidence" value="ECO:0007669"/>
    <property type="project" value="UniProtKB-UniRule"/>
</dbReference>
<dbReference type="Proteomes" id="UP000694548">
    <property type="component" value="Unassembled WGS sequence"/>
</dbReference>
<dbReference type="Gene3D" id="6.10.140.2130">
    <property type="match status" value="1"/>
</dbReference>
<dbReference type="Pfam" id="PF02755">
    <property type="entry name" value="RPEL"/>
    <property type="match status" value="3"/>
</dbReference>
<evidence type="ECO:0000256" key="7">
    <source>
        <dbReference type="ARBA" id="ARBA00023203"/>
    </source>
</evidence>
<dbReference type="GeneTree" id="ENSGT00940000157582"/>
<sequence>MENPDDEVDLQQSTTGAEEGNSDGKSKSKSKMSKMKGLFKFKWKKKKPSKTFTETSIALERKISVRKSRQELIDRGVLKDFPEYESNDVNRPKAPPVNNGHHAPLNADRVPEMPVFQGECDLKGNSLKFSGDERRNRTQSDSCRTNREPLDVDSHARFSMDIDPRNRIPSDFDKKKASLQRGLQLNDRYRREERRDSKDDKERKDEKTERDIRERKDREERESRNLDEKERRDRDERERKVRDEREPRDLNERERRDREERERRERDNRERRDRDEKDRRSGDNREWRDRNEREKRDRDEKERRDRDEKERRDRDEKERRDRDEKERRDRDEKEKRDRDEKEKRNRDEKERRDRDEKGRRDRDEKERRDRDEKERRDRDEKERRDRDEKERRDRDEKERRDRDEKERRGRDERERRDRDERERRDRDKREKVRREWDDKDRREDQDVRVELEWREIRDNRKDKGEREDRDRKEASTEKDIRANRNEKEPKDQLERREKPMPQQLQEDSRIVANPETDKNKRVRLDREVDPRNSLPRYSLHVEVKERQESAGVRHSLDPRLMQDSQQDPPLPKHALLPPKFSAGLPIEFPTSPTPTASSSSTSSSSSSDSVSSSAETAVARPPRTISLMVDTLPRTPLAAATPAEPDTPPPIPPHAKQPPLPPPKPTNRNSNPVPLASSLNRGSHVRQPCYWTSWQQQSELALHLSLPVYLCHRARQTCTEHLPPVSSVIVVPAPTKRSPPTPPKRMTPVTKRQSSDLTPPSQAPESSTVGPPCAAVLPPAVLKSENGEEKKNPAAPQMSVEPALSPPSHIPPSPPGVKSLEPSSAPSTGPVPTVKFDTPTAEPPNQLSVVPLHIRIQRALTSSGPAQPNPGSAQRAHSLLFESPPDVITEAGGNVRYSLPVTIEPIRLPEDDDFDMEEELRKLQPPRAPRQLELEPRSRRALIGDPRVTVIPERADQEESEEREEESDSDGPILYREDDADDDEEVPIGGLASRVKRKDTLALKLEKKEKQERAEMEAQGNDDGMSWNSREQWLAVRNKIGTTLGRRLSQRPTVEELEQRNILQAKNEADRRLERSEIKRRLTRKLSQRPTVTELRDRKILRFHEYVECTHAEDYDRRADKPWTKLTPADKAAIRKELNEFKNSEMEVHEESKMYTRSGSTVCSHFFCV</sequence>
<accession>A0A8C6MGE1</accession>
<evidence type="ECO:0000313" key="13">
    <source>
        <dbReference type="Proteomes" id="UP000694548"/>
    </source>
</evidence>
<feature type="region of interest" description="Disordered" evidence="11">
    <location>
        <begin position="461"/>
        <end position="626"/>
    </location>
</feature>
<evidence type="ECO:0000256" key="11">
    <source>
        <dbReference type="SAM" id="MobiDB-lite"/>
    </source>
</evidence>
<gene>
    <name evidence="12" type="primary">phactr4a</name>
</gene>
<feature type="repeat" description="RPEL" evidence="9">
    <location>
        <begin position="1080"/>
        <end position="1105"/>
    </location>
</feature>
<dbReference type="GO" id="GO:0008157">
    <property type="term" value="F:protein phosphatase 1 binding"/>
    <property type="evidence" value="ECO:0007669"/>
    <property type="project" value="UniProtKB-UniRule"/>
</dbReference>
<feature type="compositionally biased region" description="Acidic residues" evidence="11">
    <location>
        <begin position="956"/>
        <end position="969"/>
    </location>
</feature>
<dbReference type="AlphaFoldDB" id="A0A8C6MGE1"/>
<feature type="region of interest" description="Disordered" evidence="11">
    <location>
        <begin position="83"/>
        <end position="110"/>
    </location>
</feature>
<feature type="compositionally biased region" description="Polar residues" evidence="11">
    <location>
        <begin position="755"/>
        <end position="769"/>
    </location>
</feature>
<comment type="subunit">
    <text evidence="2 10">Binds PPP1CA and actin.</text>
</comment>
<dbReference type="GO" id="GO:0003779">
    <property type="term" value="F:actin binding"/>
    <property type="evidence" value="ECO:0007669"/>
    <property type="project" value="UniProtKB-UniRule"/>
</dbReference>
<dbReference type="GO" id="GO:0030027">
    <property type="term" value="C:lamellipodium"/>
    <property type="evidence" value="ECO:0007669"/>
    <property type="project" value="UniProtKB-SubCell"/>
</dbReference>
<comment type="function">
    <text evidence="10">Regulator of protein phosphatase 1 (PP1) required for neural tube and optic fissure closure, and enteric neural crest cell (ENCCs) migration during development. Acts as an activator of PP1. During neural tube closure, localizes to the ventral neural tube and activates PP1, leading to down-regulate cell proliferation within cranial neural tissue and the neural retina. Also acts as a regulator of migration of enteric neural crest cells (ENCCs) by activating PP1, leading to repression of the integrin signaling through the rho/rock pathway.</text>
</comment>
<feature type="compositionally biased region" description="Basic and acidic residues" evidence="11">
    <location>
        <begin position="515"/>
        <end position="530"/>
    </location>
</feature>
<comment type="subcellular location">
    <subcellularLocation>
        <location evidence="10">Cytoplasm</location>
    </subcellularLocation>
    <subcellularLocation>
        <location evidence="10">Cell projection</location>
        <location evidence="10">Lamellipodium</location>
    </subcellularLocation>
</comment>